<dbReference type="GO" id="GO:0046856">
    <property type="term" value="P:phosphatidylinositol dephosphorylation"/>
    <property type="evidence" value="ECO:0007669"/>
    <property type="project" value="TreeGrafter"/>
</dbReference>
<accession>A0AAV9B2K7</accession>
<organism evidence="2 3">
    <name type="scientific">Acorus gramineus</name>
    <name type="common">Dwarf sweet flag</name>
    <dbReference type="NCBI Taxonomy" id="55184"/>
    <lineage>
        <taxon>Eukaryota</taxon>
        <taxon>Viridiplantae</taxon>
        <taxon>Streptophyta</taxon>
        <taxon>Embryophyta</taxon>
        <taxon>Tracheophyta</taxon>
        <taxon>Spermatophyta</taxon>
        <taxon>Magnoliopsida</taxon>
        <taxon>Liliopsida</taxon>
        <taxon>Acoraceae</taxon>
        <taxon>Acorus</taxon>
    </lineage>
</organism>
<dbReference type="AlphaFoldDB" id="A0AAV9B2K7"/>
<dbReference type="PROSITE" id="PS50275">
    <property type="entry name" value="SAC"/>
    <property type="match status" value="1"/>
</dbReference>
<feature type="domain" description="SAC" evidence="1">
    <location>
        <begin position="107"/>
        <end position="168"/>
    </location>
</feature>
<dbReference type="PANTHER" id="PTHR45662">
    <property type="entry name" value="PHOSPHATIDYLINOSITIDE PHOSPHATASE SAC1"/>
    <property type="match status" value="1"/>
</dbReference>
<dbReference type="GO" id="GO:0043812">
    <property type="term" value="F:phosphatidylinositol-4-phosphate phosphatase activity"/>
    <property type="evidence" value="ECO:0007669"/>
    <property type="project" value="TreeGrafter"/>
</dbReference>
<evidence type="ECO:0000313" key="3">
    <source>
        <dbReference type="Proteomes" id="UP001179952"/>
    </source>
</evidence>
<evidence type="ECO:0000259" key="1">
    <source>
        <dbReference type="PROSITE" id="PS50275"/>
    </source>
</evidence>
<sequence>MEEEKSHRSRFRHCRKMELLEFPDRFVFRSVDPEFPDHSFSVGRSDGLIHPQLEDSCSGTPTKVSTVFGVVGTIRLLAGLRETLVYHSTGGIRETMKRDEAYFMSLLRAVESTPGLFYSYDTDLTVNLQRACRLAEGREGKPLWKQADPRFVWNRYLLEEMIECKVRE</sequence>
<gene>
    <name evidence="2" type="ORF">QJS04_geneDACA006092</name>
</gene>
<dbReference type="Pfam" id="PF02383">
    <property type="entry name" value="Syja_N"/>
    <property type="match status" value="1"/>
</dbReference>
<reference evidence="2" key="1">
    <citation type="journal article" date="2023" name="Nat. Commun.">
        <title>Diploid and tetraploid genomes of Acorus and the evolution of monocots.</title>
        <authorList>
            <person name="Ma L."/>
            <person name="Liu K.W."/>
            <person name="Li Z."/>
            <person name="Hsiao Y.Y."/>
            <person name="Qi Y."/>
            <person name="Fu T."/>
            <person name="Tang G.D."/>
            <person name="Zhang D."/>
            <person name="Sun W.H."/>
            <person name="Liu D.K."/>
            <person name="Li Y."/>
            <person name="Chen G.Z."/>
            <person name="Liu X.D."/>
            <person name="Liao X.Y."/>
            <person name="Jiang Y.T."/>
            <person name="Yu X."/>
            <person name="Hao Y."/>
            <person name="Huang J."/>
            <person name="Zhao X.W."/>
            <person name="Ke S."/>
            <person name="Chen Y.Y."/>
            <person name="Wu W.L."/>
            <person name="Hsu J.L."/>
            <person name="Lin Y.F."/>
            <person name="Huang M.D."/>
            <person name="Li C.Y."/>
            <person name="Huang L."/>
            <person name="Wang Z.W."/>
            <person name="Zhao X."/>
            <person name="Zhong W.Y."/>
            <person name="Peng D.H."/>
            <person name="Ahmad S."/>
            <person name="Lan S."/>
            <person name="Zhang J.S."/>
            <person name="Tsai W.C."/>
            <person name="Van de Peer Y."/>
            <person name="Liu Z.J."/>
        </authorList>
    </citation>
    <scope>NUCLEOTIDE SEQUENCE</scope>
    <source>
        <strain evidence="2">SCP</strain>
    </source>
</reference>
<keyword evidence="3" id="KW-1185">Reference proteome</keyword>
<dbReference type="InterPro" id="IPR002013">
    <property type="entry name" value="SAC_dom"/>
</dbReference>
<dbReference type="GO" id="GO:0005783">
    <property type="term" value="C:endoplasmic reticulum"/>
    <property type="evidence" value="ECO:0007669"/>
    <property type="project" value="TreeGrafter"/>
</dbReference>
<proteinExistence type="predicted"/>
<evidence type="ECO:0000313" key="2">
    <source>
        <dbReference type="EMBL" id="KAK1270943.1"/>
    </source>
</evidence>
<dbReference type="Proteomes" id="UP001179952">
    <property type="component" value="Unassembled WGS sequence"/>
</dbReference>
<dbReference type="PANTHER" id="PTHR45662:SF10">
    <property type="entry name" value="PHOSPHOINOSITIDE PHOSPHATASE SAC8"/>
    <property type="match status" value="1"/>
</dbReference>
<comment type="caution">
    <text evidence="2">The sequence shown here is derived from an EMBL/GenBank/DDBJ whole genome shotgun (WGS) entry which is preliminary data.</text>
</comment>
<reference evidence="2" key="2">
    <citation type="submission" date="2023-06" db="EMBL/GenBank/DDBJ databases">
        <authorList>
            <person name="Ma L."/>
            <person name="Liu K.-W."/>
            <person name="Li Z."/>
            <person name="Hsiao Y.-Y."/>
            <person name="Qi Y."/>
            <person name="Fu T."/>
            <person name="Tang G."/>
            <person name="Zhang D."/>
            <person name="Sun W.-H."/>
            <person name="Liu D.-K."/>
            <person name="Li Y."/>
            <person name="Chen G.-Z."/>
            <person name="Liu X.-D."/>
            <person name="Liao X.-Y."/>
            <person name="Jiang Y.-T."/>
            <person name="Yu X."/>
            <person name="Hao Y."/>
            <person name="Huang J."/>
            <person name="Zhao X.-W."/>
            <person name="Ke S."/>
            <person name="Chen Y.-Y."/>
            <person name="Wu W.-L."/>
            <person name="Hsu J.-L."/>
            <person name="Lin Y.-F."/>
            <person name="Huang M.-D."/>
            <person name="Li C.-Y."/>
            <person name="Huang L."/>
            <person name="Wang Z.-W."/>
            <person name="Zhao X."/>
            <person name="Zhong W.-Y."/>
            <person name="Peng D.-H."/>
            <person name="Ahmad S."/>
            <person name="Lan S."/>
            <person name="Zhang J.-S."/>
            <person name="Tsai W.-C."/>
            <person name="Van De Peer Y."/>
            <person name="Liu Z.-J."/>
        </authorList>
    </citation>
    <scope>NUCLEOTIDE SEQUENCE</scope>
    <source>
        <strain evidence="2">SCP</strain>
        <tissue evidence="2">Leaves</tissue>
    </source>
</reference>
<dbReference type="EMBL" id="JAUJYN010000005">
    <property type="protein sequence ID" value="KAK1270943.1"/>
    <property type="molecule type" value="Genomic_DNA"/>
</dbReference>
<protein>
    <submittedName>
        <fullName evidence="2">Phosphoinositide phosphatase SAC8</fullName>
    </submittedName>
</protein>
<name>A0AAV9B2K7_ACOGR</name>